<dbReference type="Proteomes" id="UP001152795">
    <property type="component" value="Unassembled WGS sequence"/>
</dbReference>
<dbReference type="Gene3D" id="3.30.200.20">
    <property type="entry name" value="Phosphorylase Kinase, domain 1"/>
    <property type="match status" value="1"/>
</dbReference>
<dbReference type="Pfam" id="PF00069">
    <property type="entry name" value="Pkinase"/>
    <property type="match status" value="1"/>
</dbReference>
<reference evidence="1" key="1">
    <citation type="submission" date="2020-04" db="EMBL/GenBank/DDBJ databases">
        <authorList>
            <person name="Alioto T."/>
            <person name="Alioto T."/>
            <person name="Gomez Garrido J."/>
        </authorList>
    </citation>
    <scope>NUCLEOTIDE SEQUENCE</scope>
    <source>
        <strain evidence="1">A484AB</strain>
    </source>
</reference>
<dbReference type="InterPro" id="IPR008271">
    <property type="entry name" value="Ser/Thr_kinase_AS"/>
</dbReference>
<evidence type="ECO:0000313" key="1">
    <source>
        <dbReference type="EMBL" id="CAB4013937.1"/>
    </source>
</evidence>
<name>A0A6S7I9N0_PARCT</name>
<keyword evidence="1" id="KW-0418">Kinase</keyword>
<dbReference type="GO" id="GO:0051082">
    <property type="term" value="F:unfolded protein binding"/>
    <property type="evidence" value="ECO:0007669"/>
    <property type="project" value="TreeGrafter"/>
</dbReference>
<sequence length="552" mass="63569">MSLLTNLGILTLCYLVSHVALLKFIFPLLKAEEMRRFSCADASVGFPSQGEESCNPTTYRSTYDSPLAYQLLIGLNFIVVCLAFSIYSFCARDYDIECDEDNYLQLALNVFRNKVKGNDIKWIKRSEVHQKVLEDLVKKLKYKPHTVKTIGVYKVCFEDHFRIGYGSNGTEVFVGLGTDGVEVAIKRLKSDFSYLGENEKNMMNSQRLKDNPNVLTYRFHTEGRQYVYLITNLEEESLNQFVRSTARSLDELQKKGPTILKQILLGIDALHDENILHRDLKPQNVLVNFEGTMVLADFGICRRLQPGQTTHWSTVRGTESWRALESLPNSDDDSALPDEIRVRYKKKSDVQVLGMIFYFVLTRGKHPFGKQEIYRPGNISKGESNLIDLTHPVAKDLIQWMLQHNITQRATVKECLKHPYLMSPEENFKFLTAIGNEVEIKTKDNNSIVVQMLSQETSLATPAWWEKIDGDVYSYFSRSRTYISNPADLLRFMRNVEQHSNDNVLPSAVQLKFGTPHGYFLKAFPTLPMIVHKIIREHQPDWCQRDTLKQFF</sequence>
<dbReference type="GO" id="GO:0006397">
    <property type="term" value="P:mRNA processing"/>
    <property type="evidence" value="ECO:0007669"/>
    <property type="project" value="InterPro"/>
</dbReference>
<dbReference type="SMART" id="SM00220">
    <property type="entry name" value="S_TKc"/>
    <property type="match status" value="1"/>
</dbReference>
<keyword evidence="1" id="KW-0808">Transferase</keyword>
<dbReference type="GO" id="GO:0004521">
    <property type="term" value="F:RNA endonuclease activity"/>
    <property type="evidence" value="ECO:0007669"/>
    <property type="project" value="InterPro"/>
</dbReference>
<accession>A0A6S7I9N0</accession>
<gene>
    <name evidence="1" type="ORF">PACLA_8A034783</name>
</gene>
<dbReference type="SUPFAM" id="SSF56112">
    <property type="entry name" value="Protein kinase-like (PK-like)"/>
    <property type="match status" value="1"/>
</dbReference>
<dbReference type="InterPro" id="IPR000719">
    <property type="entry name" value="Prot_kinase_dom"/>
</dbReference>
<dbReference type="InterPro" id="IPR011009">
    <property type="entry name" value="Kinase-like_dom_sf"/>
</dbReference>
<dbReference type="InterPro" id="IPR038357">
    <property type="entry name" value="KEN_sf"/>
</dbReference>
<dbReference type="GO" id="GO:0004674">
    <property type="term" value="F:protein serine/threonine kinase activity"/>
    <property type="evidence" value="ECO:0007669"/>
    <property type="project" value="InterPro"/>
</dbReference>
<protein>
    <submittedName>
        <fullName evidence="1">Serine threonine- kinase ppk4-like</fullName>
    </submittedName>
</protein>
<dbReference type="PROSITE" id="PS51392">
    <property type="entry name" value="KEN"/>
    <property type="match status" value="1"/>
</dbReference>
<dbReference type="PANTHER" id="PTHR13954">
    <property type="entry name" value="IRE1-RELATED"/>
    <property type="match status" value="1"/>
</dbReference>
<dbReference type="GO" id="GO:1990604">
    <property type="term" value="C:IRE1-TRAF2-ASK1 complex"/>
    <property type="evidence" value="ECO:0007669"/>
    <property type="project" value="TreeGrafter"/>
</dbReference>
<dbReference type="Gene3D" id="1.20.1440.180">
    <property type="entry name" value="KEN domain"/>
    <property type="match status" value="1"/>
</dbReference>
<dbReference type="GO" id="GO:0070059">
    <property type="term" value="P:intrinsic apoptotic signaling pathway in response to endoplasmic reticulum stress"/>
    <property type="evidence" value="ECO:0007669"/>
    <property type="project" value="TreeGrafter"/>
</dbReference>
<dbReference type="Gene3D" id="1.10.510.10">
    <property type="entry name" value="Transferase(Phosphotransferase) domain 1"/>
    <property type="match status" value="1"/>
</dbReference>
<proteinExistence type="predicted"/>
<dbReference type="GO" id="GO:0005524">
    <property type="term" value="F:ATP binding"/>
    <property type="evidence" value="ECO:0007669"/>
    <property type="project" value="InterPro"/>
</dbReference>
<dbReference type="PROSITE" id="PS50011">
    <property type="entry name" value="PROTEIN_KINASE_DOM"/>
    <property type="match status" value="1"/>
</dbReference>
<comment type="caution">
    <text evidence="1">The sequence shown here is derived from an EMBL/GenBank/DDBJ whole genome shotgun (WGS) entry which is preliminary data.</text>
</comment>
<dbReference type="PROSITE" id="PS00108">
    <property type="entry name" value="PROTEIN_KINASE_ST"/>
    <property type="match status" value="1"/>
</dbReference>
<dbReference type="PANTHER" id="PTHR13954:SF28">
    <property type="match status" value="1"/>
</dbReference>
<evidence type="ECO:0000313" key="2">
    <source>
        <dbReference type="Proteomes" id="UP001152795"/>
    </source>
</evidence>
<dbReference type="Pfam" id="PF06479">
    <property type="entry name" value="Ribonuc_2-5A"/>
    <property type="match status" value="1"/>
</dbReference>
<organism evidence="1 2">
    <name type="scientific">Paramuricea clavata</name>
    <name type="common">Red gorgonian</name>
    <name type="synonym">Violescent sea-whip</name>
    <dbReference type="NCBI Taxonomy" id="317549"/>
    <lineage>
        <taxon>Eukaryota</taxon>
        <taxon>Metazoa</taxon>
        <taxon>Cnidaria</taxon>
        <taxon>Anthozoa</taxon>
        <taxon>Octocorallia</taxon>
        <taxon>Malacalcyonacea</taxon>
        <taxon>Plexauridae</taxon>
        <taxon>Paramuricea</taxon>
    </lineage>
</organism>
<dbReference type="GO" id="GO:0036498">
    <property type="term" value="P:IRE1-mediated unfolded protein response"/>
    <property type="evidence" value="ECO:0007669"/>
    <property type="project" value="TreeGrafter"/>
</dbReference>
<dbReference type="EMBL" id="CACRXK020008081">
    <property type="protein sequence ID" value="CAB4013937.1"/>
    <property type="molecule type" value="Genomic_DNA"/>
</dbReference>
<dbReference type="InterPro" id="IPR045133">
    <property type="entry name" value="IRE1/2-like"/>
</dbReference>
<dbReference type="OrthoDB" id="194358at2759"/>
<dbReference type="InterPro" id="IPR010513">
    <property type="entry name" value="KEN_dom"/>
</dbReference>
<keyword evidence="2" id="KW-1185">Reference proteome</keyword>
<dbReference type="AlphaFoldDB" id="A0A6S7I9N0"/>